<gene>
    <name evidence="2" type="ORF">NDU88_001851</name>
</gene>
<feature type="compositionally biased region" description="Pro residues" evidence="1">
    <location>
        <begin position="1"/>
        <end position="18"/>
    </location>
</feature>
<comment type="caution">
    <text evidence="2">The sequence shown here is derived from an EMBL/GenBank/DDBJ whole genome shotgun (WGS) entry which is preliminary data.</text>
</comment>
<accession>A0AAV7WNC1</accession>
<feature type="region of interest" description="Disordered" evidence="1">
    <location>
        <begin position="1"/>
        <end position="50"/>
    </location>
</feature>
<reference evidence="2" key="1">
    <citation type="journal article" date="2022" name="bioRxiv">
        <title>Sequencing and chromosome-scale assembly of the giantPleurodeles waltlgenome.</title>
        <authorList>
            <person name="Brown T."/>
            <person name="Elewa A."/>
            <person name="Iarovenko S."/>
            <person name="Subramanian E."/>
            <person name="Araus A.J."/>
            <person name="Petzold A."/>
            <person name="Susuki M."/>
            <person name="Suzuki K.-i.T."/>
            <person name="Hayashi T."/>
            <person name="Toyoda A."/>
            <person name="Oliveira C."/>
            <person name="Osipova E."/>
            <person name="Leigh N.D."/>
            <person name="Simon A."/>
            <person name="Yun M.H."/>
        </authorList>
    </citation>
    <scope>NUCLEOTIDE SEQUENCE</scope>
    <source>
        <strain evidence="2">20211129_DDA</strain>
        <tissue evidence="2">Liver</tissue>
    </source>
</reference>
<dbReference type="EMBL" id="JANPWB010000001">
    <property type="protein sequence ID" value="KAJ1214226.1"/>
    <property type="molecule type" value="Genomic_DNA"/>
</dbReference>
<proteinExistence type="predicted"/>
<sequence length="50" mass="5390">SPPLLRPPPAPQPAPPLPQRQSAASSPRISHPRLPETVWCLHPSQQSLAP</sequence>
<protein>
    <submittedName>
        <fullName evidence="2">Uncharacterized protein</fullName>
    </submittedName>
</protein>
<evidence type="ECO:0000313" key="3">
    <source>
        <dbReference type="Proteomes" id="UP001066276"/>
    </source>
</evidence>
<organism evidence="2 3">
    <name type="scientific">Pleurodeles waltl</name>
    <name type="common">Iberian ribbed newt</name>
    <dbReference type="NCBI Taxonomy" id="8319"/>
    <lineage>
        <taxon>Eukaryota</taxon>
        <taxon>Metazoa</taxon>
        <taxon>Chordata</taxon>
        <taxon>Craniata</taxon>
        <taxon>Vertebrata</taxon>
        <taxon>Euteleostomi</taxon>
        <taxon>Amphibia</taxon>
        <taxon>Batrachia</taxon>
        <taxon>Caudata</taxon>
        <taxon>Salamandroidea</taxon>
        <taxon>Salamandridae</taxon>
        <taxon>Pleurodelinae</taxon>
        <taxon>Pleurodeles</taxon>
    </lineage>
</organism>
<dbReference type="AlphaFoldDB" id="A0AAV7WNC1"/>
<dbReference type="Proteomes" id="UP001066276">
    <property type="component" value="Chromosome 1_1"/>
</dbReference>
<feature type="non-terminal residue" evidence="2">
    <location>
        <position position="1"/>
    </location>
</feature>
<name>A0AAV7WNC1_PLEWA</name>
<evidence type="ECO:0000313" key="2">
    <source>
        <dbReference type="EMBL" id="KAJ1214226.1"/>
    </source>
</evidence>
<feature type="non-terminal residue" evidence="2">
    <location>
        <position position="50"/>
    </location>
</feature>
<keyword evidence="3" id="KW-1185">Reference proteome</keyword>
<evidence type="ECO:0000256" key="1">
    <source>
        <dbReference type="SAM" id="MobiDB-lite"/>
    </source>
</evidence>